<dbReference type="InterPro" id="IPR035967">
    <property type="entry name" value="SWAP/Surp_sf"/>
</dbReference>
<feature type="compositionally biased region" description="Basic and acidic residues" evidence="2">
    <location>
        <begin position="780"/>
        <end position="801"/>
    </location>
</feature>
<feature type="compositionally biased region" description="Gly residues" evidence="2">
    <location>
        <begin position="765"/>
        <end position="774"/>
    </location>
</feature>
<dbReference type="CDD" id="cd18793">
    <property type="entry name" value="SF2_C_SNF"/>
    <property type="match status" value="1"/>
</dbReference>
<dbReference type="Pfam" id="PF00176">
    <property type="entry name" value="SNF2-rel_dom"/>
    <property type="match status" value="1"/>
</dbReference>
<evidence type="ECO:0000256" key="1">
    <source>
        <dbReference type="ARBA" id="ARBA00022801"/>
    </source>
</evidence>
<feature type="compositionally biased region" description="Acidic residues" evidence="2">
    <location>
        <begin position="745"/>
        <end position="756"/>
    </location>
</feature>
<evidence type="ECO:0008006" key="8">
    <source>
        <dbReference type="Google" id="ProtNLM"/>
    </source>
</evidence>
<dbReference type="SMART" id="SM00490">
    <property type="entry name" value="HELICc"/>
    <property type="match status" value="1"/>
</dbReference>
<feature type="region of interest" description="Disordered" evidence="2">
    <location>
        <begin position="1634"/>
        <end position="1657"/>
    </location>
</feature>
<dbReference type="Gene3D" id="3.40.50.10810">
    <property type="entry name" value="Tandem AAA-ATPase domain"/>
    <property type="match status" value="1"/>
</dbReference>
<feature type="region of interest" description="Disordered" evidence="2">
    <location>
        <begin position="682"/>
        <end position="703"/>
    </location>
</feature>
<feature type="domain" description="Helicase C-terminal" evidence="5">
    <location>
        <begin position="1248"/>
        <end position="1429"/>
    </location>
</feature>
<dbReference type="GO" id="GO:0003723">
    <property type="term" value="F:RNA binding"/>
    <property type="evidence" value="ECO:0007669"/>
    <property type="project" value="InterPro"/>
</dbReference>
<evidence type="ECO:0000259" key="3">
    <source>
        <dbReference type="PROSITE" id="PS50174"/>
    </source>
</evidence>
<dbReference type="Pfam" id="PF01585">
    <property type="entry name" value="G-patch"/>
    <property type="match status" value="1"/>
</dbReference>
<accession>A0A3M7L6T2</accession>
<dbReference type="PROSITE" id="PS51192">
    <property type="entry name" value="HELICASE_ATP_BIND_1"/>
    <property type="match status" value="1"/>
</dbReference>
<feature type="domain" description="Helicase ATP-binding" evidence="4">
    <location>
        <begin position="897"/>
        <end position="1070"/>
    </location>
</feature>
<dbReference type="GO" id="GO:0015616">
    <property type="term" value="F:DNA translocase activity"/>
    <property type="evidence" value="ECO:0007669"/>
    <property type="project" value="TreeGrafter"/>
</dbReference>
<evidence type="ECO:0000313" key="7">
    <source>
        <dbReference type="Proteomes" id="UP000279271"/>
    </source>
</evidence>
<keyword evidence="1" id="KW-0378">Hydrolase</keyword>
<dbReference type="Gene3D" id="1.10.10.790">
    <property type="entry name" value="Surp module"/>
    <property type="match status" value="1"/>
</dbReference>
<dbReference type="Pfam" id="PF00271">
    <property type="entry name" value="Helicase_C"/>
    <property type="match status" value="1"/>
</dbReference>
<dbReference type="InterPro" id="IPR038718">
    <property type="entry name" value="SNF2-like_sf"/>
</dbReference>
<protein>
    <recommendedName>
        <fullName evidence="8">DNA excision repair protein ERCC-6</fullName>
    </recommendedName>
</protein>
<dbReference type="InterPro" id="IPR050496">
    <property type="entry name" value="SNF2_RAD54_helicase_repair"/>
</dbReference>
<dbReference type="InterPro" id="IPR011666">
    <property type="entry name" value="DUF1604"/>
</dbReference>
<dbReference type="Gene3D" id="3.40.50.300">
    <property type="entry name" value="P-loop containing nucleotide triphosphate hydrolases"/>
    <property type="match status" value="1"/>
</dbReference>
<feature type="region of interest" description="Disordered" evidence="2">
    <location>
        <begin position="1506"/>
        <end position="1526"/>
    </location>
</feature>
<dbReference type="Pfam" id="PF07713">
    <property type="entry name" value="DUF1604"/>
    <property type="match status" value="1"/>
</dbReference>
<dbReference type="SMART" id="SM00487">
    <property type="entry name" value="DEXDc"/>
    <property type="match status" value="1"/>
</dbReference>
<dbReference type="SUPFAM" id="SSF52540">
    <property type="entry name" value="P-loop containing nucleoside triphosphate hydrolases"/>
    <property type="match status" value="2"/>
</dbReference>
<dbReference type="GO" id="GO:0016787">
    <property type="term" value="F:hydrolase activity"/>
    <property type="evidence" value="ECO:0007669"/>
    <property type="project" value="UniProtKB-KW"/>
</dbReference>
<dbReference type="PANTHER" id="PTHR45629">
    <property type="entry name" value="SNF2/RAD54 FAMILY MEMBER"/>
    <property type="match status" value="1"/>
</dbReference>
<feature type="region of interest" description="Disordered" evidence="2">
    <location>
        <begin position="539"/>
        <end position="584"/>
    </location>
</feature>
<dbReference type="PROSITE" id="PS50174">
    <property type="entry name" value="G_PATCH"/>
    <property type="match status" value="1"/>
</dbReference>
<dbReference type="InterPro" id="IPR027417">
    <property type="entry name" value="P-loop_NTPase"/>
</dbReference>
<dbReference type="EMBL" id="QOKY01000126">
    <property type="protein sequence ID" value="RMZ57670.1"/>
    <property type="molecule type" value="Genomic_DNA"/>
</dbReference>
<dbReference type="GO" id="GO:0005524">
    <property type="term" value="F:ATP binding"/>
    <property type="evidence" value="ECO:0007669"/>
    <property type="project" value="InterPro"/>
</dbReference>
<dbReference type="GO" id="GO:0006397">
    <property type="term" value="P:mRNA processing"/>
    <property type="evidence" value="ECO:0007669"/>
    <property type="project" value="InterPro"/>
</dbReference>
<dbReference type="InterPro" id="IPR014001">
    <property type="entry name" value="Helicase_ATP-bd"/>
</dbReference>
<reference evidence="7" key="1">
    <citation type="journal article" date="2018" name="Algal Res.">
        <title>Characterization of plant carbon substrate utilization by Auxenochlorella protothecoides.</title>
        <authorList>
            <person name="Vogler B.W."/>
            <person name="Starkenburg S.R."/>
            <person name="Sudasinghe N."/>
            <person name="Schambach J.Y."/>
            <person name="Rollin J.A."/>
            <person name="Pattathil S."/>
            <person name="Barry A.N."/>
        </authorList>
    </citation>
    <scope>NUCLEOTIDE SEQUENCE [LARGE SCALE GENOMIC DNA]</scope>
    <source>
        <strain evidence="7">UTEX 25</strain>
    </source>
</reference>
<name>A0A3M7L6T2_AUXPR</name>
<feature type="region of interest" description="Disordered" evidence="2">
    <location>
        <begin position="602"/>
        <end position="623"/>
    </location>
</feature>
<dbReference type="InterPro" id="IPR001650">
    <property type="entry name" value="Helicase_C-like"/>
</dbReference>
<feature type="region of interest" description="Disordered" evidence="2">
    <location>
        <begin position="718"/>
        <end position="882"/>
    </location>
</feature>
<dbReference type="InterPro" id="IPR000467">
    <property type="entry name" value="G_patch_dom"/>
</dbReference>
<dbReference type="InterPro" id="IPR000330">
    <property type="entry name" value="SNF2_N"/>
</dbReference>
<feature type="compositionally biased region" description="Pro residues" evidence="2">
    <location>
        <begin position="570"/>
        <end position="581"/>
    </location>
</feature>
<evidence type="ECO:0000259" key="5">
    <source>
        <dbReference type="PROSITE" id="PS51194"/>
    </source>
</evidence>
<feature type="region of interest" description="Disordered" evidence="2">
    <location>
        <begin position="450"/>
        <end position="513"/>
    </location>
</feature>
<feature type="compositionally biased region" description="Basic and acidic residues" evidence="2">
    <location>
        <begin position="847"/>
        <end position="865"/>
    </location>
</feature>
<feature type="domain" description="G-patch" evidence="3">
    <location>
        <begin position="153"/>
        <end position="204"/>
    </location>
</feature>
<gene>
    <name evidence="6" type="ORF">APUTEX25_001870</name>
</gene>
<dbReference type="InterPro" id="IPR049730">
    <property type="entry name" value="SNF2/RAD54-like_C"/>
</dbReference>
<feature type="compositionally biased region" description="Basic residues" evidence="2">
    <location>
        <begin position="866"/>
        <end position="878"/>
    </location>
</feature>
<dbReference type="Proteomes" id="UP000279271">
    <property type="component" value="Unassembled WGS sequence"/>
</dbReference>
<evidence type="ECO:0000313" key="6">
    <source>
        <dbReference type="EMBL" id="RMZ57670.1"/>
    </source>
</evidence>
<dbReference type="SUPFAM" id="SSF109905">
    <property type="entry name" value="Surp module (SWAP domain)"/>
    <property type="match status" value="1"/>
</dbReference>
<dbReference type="PANTHER" id="PTHR45629:SF7">
    <property type="entry name" value="DNA EXCISION REPAIR PROTEIN ERCC-6-RELATED"/>
    <property type="match status" value="1"/>
</dbReference>
<comment type="caution">
    <text evidence="6">The sequence shown here is derived from an EMBL/GenBank/DDBJ whole genome shotgun (WGS) entry which is preliminary data.</text>
</comment>
<sequence>MVDEEDYHFFGAPLVDESDVQPFQRSDPAATRSLPLHQQEVKDDQGRRRFHGAFTGGYSAGYFNSVGSKEGWTPAAFSSSQGARAGVRQSVEQFLDEDELEQYRKRHLQTTAAYDTFGATAAEASRRAVWEQAATRPQAVPGLLPEDVIAPVADSVGIQLLRRMGWRQGRGLGGRPDAAGSRGAAGSEVILGTARETGAALASLLPPAPKTDLHGIGYDPFRGAREFEAAKRARLEAGRRQSGAAGSVPRRHPGVAFGTGVLEEDDAEGIMDDYVVHGDVGGEVESVNADARGLPARRGPGVQRVGLGDRLLAGGYSFEIQEHLAHASFIPGFSRARRSTVTPSFPAPVIPRDWVSPRRRAKPPGASAPLPSRQATPALLARVVPPSDPALRQAIDSLAFYVARSGGASEDLVRSTQVQNGAGHSFLLGGPGSAYYAWKVHTLRELMAPGQAGRDQGPSAGPPAAPGRKAAFTSAEERGRALGETPLPSQPGAVDTAAVSGAESSRGGPPAPRRDVLLSVAAADRLRLAGMLSRSFVSGSAECGDAGASEVPAGLRPGAQPERPPRSQQGPPPAALGPAPMPVGAVPRAAGHIVTAADLSRAGGFGGEDKQAPGAAPRLPIRRSKEWRPAALLSKRFNVPDPFHGRPREVEPSRFKTDFLALPDTAAAAVAQAAAKLGPGAAELLAPPAPRGGAAEATAVGDAAADAELAAERFLADLLGQAAEPEELPPLPPAPPMDLFKAIFEDDEEEEEEEMEEGARKPGGLEAGGGGGDASGVLERSVDQGRDAHPSGGVSERREPQADFGFSKLRSERGSVRGAGAEDSAGPRLAEDPAPAAGGIHGLDPALRQRVESTLKSLGKRERKENKRSKEKRSKHHKGDLASKLYPYQREGVSWLWRLYQLKTGGILADDMGLGKTMQCCAFLAGMLESGLLRRALVVAPKTLLAHWKGELQVCGLSQRTHEFVTGTSPGAQTRALKSTAGGCGILLTTYGMLQHNAPSLASHPSHDADEGALWDLMILDEGHKLKNPKTELRHKCDYIPARSRVVISGTPIQNNLRELWALFDFTTPDLLGNANSFKDVYEKWILAGNDRSAMPEARERGAAAAAQLRTRIAPYMLRREKGAMHAAKEGENAAPGAATIPAETERALPKWTHKSDFIIWLQLKPLQLSLYQSVLNSSRSALGALTVLKKICDHPALVSERAQREMMAAPTTDEAGQAADADVETSEEVAVLTEDCPTWLGAREEEGLRRLLAAVDESTFLASCKTEFVLGLLRHLVGSGHKTLVFSQSTKMLTILETAIRKEGVRMVRIDGQVASVDERAARVHAFQTCPDILVFLLSSAVGGLGLTLTAADRVIIVDPAWNPAVDNQAVDRAYRIGQQRDVVVYRLISCGTLEEKIYRKQVFKAGLSRTGTEDGEQHKYFAQQELRDLLKLDLAEVHASPTLRILNEMHAGQRRLTPQLSEHLRFLETLAGFAGVSDHDLLYTEKEANPVKLTQRVEEDYRKAAAAPPGTVSAPASIKGRAGGSATKKAAAKGWVGEGELSEKFARAMDLHRGSGESRAPFQPPRRAESSAAEAAAVALAGLRQALAKQRQLLTNAALLSGLADGGARVRRRVAELEAEVAQAEAVLARHAPPSGALTDASTEDKSSSVAPEATSAFAKEVAHLEWRYRRAKMVGMEAG</sequence>
<evidence type="ECO:0000256" key="2">
    <source>
        <dbReference type="SAM" id="MobiDB-lite"/>
    </source>
</evidence>
<proteinExistence type="predicted"/>
<evidence type="ECO:0000259" key="4">
    <source>
        <dbReference type="PROSITE" id="PS51192"/>
    </source>
</evidence>
<dbReference type="PROSITE" id="PS51194">
    <property type="entry name" value="HELICASE_CTER"/>
    <property type="match status" value="1"/>
</dbReference>
<organism evidence="6 7">
    <name type="scientific">Auxenochlorella protothecoides</name>
    <name type="common">Green microalga</name>
    <name type="synonym">Chlorella protothecoides</name>
    <dbReference type="NCBI Taxonomy" id="3075"/>
    <lineage>
        <taxon>Eukaryota</taxon>
        <taxon>Viridiplantae</taxon>
        <taxon>Chlorophyta</taxon>
        <taxon>core chlorophytes</taxon>
        <taxon>Trebouxiophyceae</taxon>
        <taxon>Chlorellales</taxon>
        <taxon>Chlorellaceae</taxon>
        <taxon>Auxenochlorella</taxon>
    </lineage>
</organism>